<dbReference type="Proteomes" id="UP001143364">
    <property type="component" value="Unassembled WGS sequence"/>
</dbReference>
<accession>A0A9W6JJV2</accession>
<evidence type="ECO:0000313" key="2">
    <source>
        <dbReference type="Proteomes" id="UP001143364"/>
    </source>
</evidence>
<proteinExistence type="predicted"/>
<name>A0A9W6JJV2_9HYPH</name>
<organism evidence="1 2">
    <name type="scientific">Methylopila jiangsuensis</name>
    <dbReference type="NCBI Taxonomy" id="586230"/>
    <lineage>
        <taxon>Bacteria</taxon>
        <taxon>Pseudomonadati</taxon>
        <taxon>Pseudomonadota</taxon>
        <taxon>Alphaproteobacteria</taxon>
        <taxon>Hyphomicrobiales</taxon>
        <taxon>Methylopilaceae</taxon>
        <taxon>Methylopila</taxon>
    </lineage>
</organism>
<keyword evidence="2" id="KW-1185">Reference proteome</keyword>
<evidence type="ECO:0000313" key="1">
    <source>
        <dbReference type="EMBL" id="GLK77195.1"/>
    </source>
</evidence>
<sequence length="61" mass="6088">MSFARTAAGDRAKRAERQAALRAEMGLIVRDIGAGAAKSLAGAAQNPSFAAFSLARGGGAP</sequence>
<dbReference type="AlphaFoldDB" id="A0A9W6JJV2"/>
<gene>
    <name evidence="1" type="ORF">GCM10008171_24490</name>
</gene>
<dbReference type="EMBL" id="BSFK01000013">
    <property type="protein sequence ID" value="GLK77195.1"/>
    <property type="molecule type" value="Genomic_DNA"/>
</dbReference>
<reference evidence="1" key="1">
    <citation type="journal article" date="2014" name="Int. J. Syst. Evol. Microbiol.">
        <title>Complete genome sequence of Corynebacterium casei LMG S-19264T (=DSM 44701T), isolated from a smear-ripened cheese.</title>
        <authorList>
            <consortium name="US DOE Joint Genome Institute (JGI-PGF)"/>
            <person name="Walter F."/>
            <person name="Albersmeier A."/>
            <person name="Kalinowski J."/>
            <person name="Ruckert C."/>
        </authorList>
    </citation>
    <scope>NUCLEOTIDE SEQUENCE</scope>
    <source>
        <strain evidence="1">VKM B-2555</strain>
    </source>
</reference>
<reference evidence="1" key="2">
    <citation type="submission" date="2023-01" db="EMBL/GenBank/DDBJ databases">
        <authorList>
            <person name="Sun Q."/>
            <person name="Evtushenko L."/>
        </authorList>
    </citation>
    <scope>NUCLEOTIDE SEQUENCE</scope>
    <source>
        <strain evidence="1">VKM B-2555</strain>
    </source>
</reference>
<comment type="caution">
    <text evidence="1">The sequence shown here is derived from an EMBL/GenBank/DDBJ whole genome shotgun (WGS) entry which is preliminary data.</text>
</comment>
<protein>
    <submittedName>
        <fullName evidence="1">Uncharacterized protein</fullName>
    </submittedName>
</protein>